<keyword evidence="9" id="KW-0969">Cilium</keyword>
<comment type="subcellular location">
    <subcellularLocation>
        <location evidence="2 8">Bacterial flagellum basal body</location>
    </subcellularLocation>
</comment>
<evidence type="ECO:0000256" key="1">
    <source>
        <dbReference type="ARBA" id="ARBA00002591"/>
    </source>
</evidence>
<organism evidence="9 10">
    <name type="scientific">Phenylobacterium glaciei</name>
    <dbReference type="NCBI Taxonomy" id="2803784"/>
    <lineage>
        <taxon>Bacteria</taxon>
        <taxon>Pseudomonadati</taxon>
        <taxon>Pseudomonadota</taxon>
        <taxon>Alphaproteobacteria</taxon>
        <taxon>Caulobacterales</taxon>
        <taxon>Caulobacteraceae</taxon>
        <taxon>Phenylobacterium</taxon>
    </lineage>
</organism>
<dbReference type="Pfam" id="PF02119">
    <property type="entry name" value="FlgI"/>
    <property type="match status" value="1"/>
</dbReference>
<keyword evidence="10" id="KW-1185">Reference proteome</keyword>
<dbReference type="HAMAP" id="MF_00416">
    <property type="entry name" value="FlgI"/>
    <property type="match status" value="1"/>
</dbReference>
<dbReference type="GO" id="GO:0030288">
    <property type="term" value="C:outer membrane-bounded periplasmic space"/>
    <property type="evidence" value="ECO:0007669"/>
    <property type="project" value="InterPro"/>
</dbReference>
<keyword evidence="9" id="KW-0966">Cell projection</keyword>
<dbReference type="PANTHER" id="PTHR30381:SF0">
    <property type="entry name" value="FLAGELLAR P-RING PROTEIN"/>
    <property type="match status" value="1"/>
</dbReference>
<dbReference type="NCBIfam" id="NF003676">
    <property type="entry name" value="PRK05303.1"/>
    <property type="match status" value="1"/>
</dbReference>
<feature type="signal peptide" evidence="8">
    <location>
        <begin position="1"/>
        <end position="24"/>
    </location>
</feature>
<comment type="function">
    <text evidence="1 8">Assembles around the rod to form the L-ring and probably protects the motor/basal body from shearing forces during rotation.</text>
</comment>
<dbReference type="RefSeq" id="WP_215339807.1">
    <property type="nucleotide sequence ID" value="NZ_JAGSGD010000001.1"/>
</dbReference>
<dbReference type="GO" id="GO:0071973">
    <property type="term" value="P:bacterial-type flagellum-dependent cell motility"/>
    <property type="evidence" value="ECO:0007669"/>
    <property type="project" value="InterPro"/>
</dbReference>
<evidence type="ECO:0000256" key="8">
    <source>
        <dbReference type="HAMAP-Rule" id="MF_00416"/>
    </source>
</evidence>
<feature type="chain" id="PRO_5038190592" description="Flagellar P-ring protein" evidence="8">
    <location>
        <begin position="25"/>
        <end position="368"/>
    </location>
</feature>
<keyword evidence="9" id="KW-0282">Flagellum</keyword>
<name>A0A941D106_9CAUL</name>
<evidence type="ECO:0000256" key="6">
    <source>
        <dbReference type="ARBA" id="ARBA00023143"/>
    </source>
</evidence>
<dbReference type="Proteomes" id="UP000622580">
    <property type="component" value="Unassembled WGS sequence"/>
</dbReference>
<dbReference type="GO" id="GO:0009428">
    <property type="term" value="C:bacterial-type flagellum basal body, distal rod, P ring"/>
    <property type="evidence" value="ECO:0007669"/>
    <property type="project" value="InterPro"/>
</dbReference>
<dbReference type="GO" id="GO:0005198">
    <property type="term" value="F:structural molecule activity"/>
    <property type="evidence" value="ECO:0007669"/>
    <property type="project" value="InterPro"/>
</dbReference>
<comment type="subunit">
    <text evidence="8">The basal body constitutes a major portion of the flagellar organelle and consists of four rings (L,P,S, and M) mounted on a central rod.</text>
</comment>
<dbReference type="InterPro" id="IPR001782">
    <property type="entry name" value="Flag_FlgI"/>
</dbReference>
<dbReference type="PRINTS" id="PR01010">
    <property type="entry name" value="FLGPRINGFLGI"/>
</dbReference>
<protein>
    <recommendedName>
        <fullName evidence="3 8">Flagellar P-ring protein</fullName>
    </recommendedName>
    <alternativeName>
        <fullName evidence="7 8">Basal body P-ring protein</fullName>
    </alternativeName>
</protein>
<evidence type="ECO:0000256" key="7">
    <source>
        <dbReference type="ARBA" id="ARBA00032344"/>
    </source>
</evidence>
<evidence type="ECO:0000313" key="9">
    <source>
        <dbReference type="EMBL" id="MBR7619454.1"/>
    </source>
</evidence>
<comment type="caution">
    <text evidence="9">The sequence shown here is derived from an EMBL/GenBank/DDBJ whole genome shotgun (WGS) entry which is preliminary data.</text>
</comment>
<sequence length="368" mass="37897" precursor="true">MRRPLRLFSAVLMATALAAGPSFAKSRIKDIVEFEGVRENMLVGYGLVVGLNGTGDSLRNAPFTKQSLEAMLERLGVNTRDANLNTKNVAAVMVTAKLPAFVATGSPIDASVSALGDAKSLQGGTLLVTPLLGADGQAYAVGQGTVQTGSVSAGGASGSSISKGVPTAGRIASGAIVEREIGFQLASMSQLRMTLRNPDFTTAKRIADVINAKYPGCARADNPTIVTIQPNEGANMVGFISQIENLSVEPDDAAKVVIDEVAGVVVMGDNVRISTVAIAQGNLTINVQESPAVSQPAPFSQGQTTVVPQSNVSVDEEKGKKLITLKEGASLATLVAGLNALGVTPRDMISILQAIKAAGALQADIEVM</sequence>
<evidence type="ECO:0000256" key="4">
    <source>
        <dbReference type="ARBA" id="ARBA00022729"/>
    </source>
</evidence>
<gene>
    <name evidence="8" type="primary">flgI</name>
    <name evidence="9" type="ORF">JKL49_08650</name>
</gene>
<keyword evidence="4 8" id="KW-0732">Signal</keyword>
<comment type="similarity">
    <text evidence="8">Belongs to the FlgI family.</text>
</comment>
<evidence type="ECO:0000313" key="10">
    <source>
        <dbReference type="Proteomes" id="UP000622580"/>
    </source>
</evidence>
<evidence type="ECO:0000256" key="5">
    <source>
        <dbReference type="ARBA" id="ARBA00022764"/>
    </source>
</evidence>
<keyword evidence="5" id="KW-0574">Periplasm</keyword>
<dbReference type="AlphaFoldDB" id="A0A941D106"/>
<proteinExistence type="inferred from homology"/>
<evidence type="ECO:0000256" key="2">
    <source>
        <dbReference type="ARBA" id="ARBA00004117"/>
    </source>
</evidence>
<dbReference type="EMBL" id="JAGSGD010000001">
    <property type="protein sequence ID" value="MBR7619454.1"/>
    <property type="molecule type" value="Genomic_DNA"/>
</dbReference>
<evidence type="ECO:0000256" key="3">
    <source>
        <dbReference type="ARBA" id="ARBA00019515"/>
    </source>
</evidence>
<accession>A0A941D106</accession>
<dbReference type="PANTHER" id="PTHR30381">
    <property type="entry name" value="FLAGELLAR P-RING PERIPLASMIC PROTEIN FLGI"/>
    <property type="match status" value="1"/>
</dbReference>
<reference evidence="9" key="1">
    <citation type="submission" date="2021-04" db="EMBL/GenBank/DDBJ databases">
        <title>Draft genome assembly of strain Phenylobacterium sp. 20VBR1 using MiniION and Illumina platforms.</title>
        <authorList>
            <person name="Thomas F.A."/>
            <person name="Krishnan K.P."/>
            <person name="Sinha R.K."/>
        </authorList>
    </citation>
    <scope>NUCLEOTIDE SEQUENCE</scope>
    <source>
        <strain evidence="9">20VBR1</strain>
    </source>
</reference>
<keyword evidence="6 8" id="KW-0975">Bacterial flagellum</keyword>